<gene>
    <name evidence="2" type="ORF">RCC75_05285</name>
    <name evidence="3" type="ORF">RCG00_20295</name>
</gene>
<dbReference type="EMBL" id="CP133217">
    <property type="protein sequence ID" value="WML86612.1"/>
    <property type="molecule type" value="Genomic_DNA"/>
</dbReference>
<evidence type="ECO:0000313" key="3">
    <source>
        <dbReference type="EMBL" id="WML86612.1"/>
    </source>
</evidence>
<organism evidence="3">
    <name type="scientific">Thiothrix subterranea</name>
    <dbReference type="NCBI Taxonomy" id="2735563"/>
    <lineage>
        <taxon>Bacteria</taxon>
        <taxon>Pseudomonadati</taxon>
        <taxon>Pseudomonadota</taxon>
        <taxon>Gammaproteobacteria</taxon>
        <taxon>Thiotrichales</taxon>
        <taxon>Thiotrichaceae</taxon>
        <taxon>Thiothrix</taxon>
    </lineage>
</organism>
<feature type="chain" id="PRO_5041349040" description="DUF3617 domain-containing protein" evidence="1">
    <location>
        <begin position="20"/>
        <end position="157"/>
    </location>
</feature>
<proteinExistence type="predicted"/>
<protein>
    <recommendedName>
        <fullName evidence="5">DUF3617 domain-containing protein</fullName>
    </recommendedName>
</protein>
<evidence type="ECO:0000313" key="4">
    <source>
        <dbReference type="Proteomes" id="UP001223336"/>
    </source>
</evidence>
<evidence type="ECO:0008006" key="5">
    <source>
        <dbReference type="Google" id="ProtNLM"/>
    </source>
</evidence>
<reference evidence="3 4" key="1">
    <citation type="submission" date="2023-08" db="EMBL/GenBank/DDBJ databases">
        <title>New molecular markers tilS and rpoB for phylogenetic and monitoring studies of the genus Thiothrix biodiversity.</title>
        <authorList>
            <person name="Ravin N.V."/>
            <person name="Smolyakov D."/>
            <person name="Markov N.D."/>
            <person name="Beletsky A.V."/>
            <person name="Mardanov A.V."/>
            <person name="Rudenko T.S."/>
            <person name="Grabovich M.Y."/>
        </authorList>
    </citation>
    <scope>NUCLEOTIDE SEQUENCE</scope>
    <source>
        <strain evidence="3">DNT52</strain>
        <strain evidence="2 4">H33</strain>
    </source>
</reference>
<dbReference type="AlphaFoldDB" id="A0AA51MQI1"/>
<dbReference type="RefSeq" id="WP_308134047.1">
    <property type="nucleotide sequence ID" value="NZ_CP133197.1"/>
</dbReference>
<dbReference type="Proteomes" id="UP001229862">
    <property type="component" value="Chromosome"/>
</dbReference>
<dbReference type="EMBL" id="JAVFKN010000004">
    <property type="protein sequence ID" value="MDQ5767929.1"/>
    <property type="molecule type" value="Genomic_DNA"/>
</dbReference>
<accession>A0AA51MQI1</accession>
<evidence type="ECO:0000313" key="2">
    <source>
        <dbReference type="EMBL" id="MDQ5767929.1"/>
    </source>
</evidence>
<keyword evidence="4" id="KW-1185">Reference proteome</keyword>
<dbReference type="Proteomes" id="UP001223336">
    <property type="component" value="Unassembled WGS sequence"/>
</dbReference>
<keyword evidence="1" id="KW-0732">Signal</keyword>
<evidence type="ECO:0000256" key="1">
    <source>
        <dbReference type="SAM" id="SignalP"/>
    </source>
</evidence>
<sequence>MTRLLTVTFFLAFVGAAWAAERHPPTFFLMQVVEGEAQASGLAELAMEQAWQQQTLSNDPLTIHVELVARYPSADNEGRQCARVKGRIGQDKVPLKGKTYQDCTADQAGESCQPFYVTTELDMCADGLPPTANYAKYQREAADPSWQPPVTAIRGDK</sequence>
<feature type="signal peptide" evidence="1">
    <location>
        <begin position="1"/>
        <end position="19"/>
    </location>
</feature>
<name>A0AA51MQI1_9GAMM</name>